<feature type="domain" description="SMODS and SLOG-associating 2TM effector" evidence="2">
    <location>
        <begin position="163"/>
        <end position="290"/>
    </location>
</feature>
<evidence type="ECO:0000313" key="4">
    <source>
        <dbReference type="EMBL" id="GAA2112953.1"/>
    </source>
</evidence>
<keyword evidence="1" id="KW-0812">Transmembrane</keyword>
<evidence type="ECO:0000259" key="2">
    <source>
        <dbReference type="Pfam" id="PF18181"/>
    </source>
</evidence>
<evidence type="ECO:0000313" key="5">
    <source>
        <dbReference type="Proteomes" id="UP001500575"/>
    </source>
</evidence>
<dbReference type="Pfam" id="PF18184">
    <property type="entry name" value="SLATT_3"/>
    <property type="match status" value="1"/>
</dbReference>
<keyword evidence="1" id="KW-0472">Membrane</keyword>
<accession>A0ABN2XIF9</accession>
<feature type="transmembrane region" description="Helical" evidence="1">
    <location>
        <begin position="214"/>
        <end position="236"/>
    </location>
</feature>
<feature type="domain" description="SMODS and SLOG-associating 2TM effector" evidence="3">
    <location>
        <begin position="13"/>
        <end position="160"/>
    </location>
</feature>
<keyword evidence="1" id="KW-1133">Transmembrane helix</keyword>
<comment type="caution">
    <text evidence="4">The sequence shown here is derived from an EMBL/GenBank/DDBJ whole genome shotgun (WGS) entry which is preliminary data.</text>
</comment>
<dbReference type="Proteomes" id="UP001500575">
    <property type="component" value="Unassembled WGS sequence"/>
</dbReference>
<evidence type="ECO:0000259" key="3">
    <source>
        <dbReference type="Pfam" id="PF18184"/>
    </source>
</evidence>
<evidence type="ECO:0000256" key="1">
    <source>
        <dbReference type="SAM" id="Phobius"/>
    </source>
</evidence>
<dbReference type="InterPro" id="IPR041116">
    <property type="entry name" value="SLATT_3"/>
</dbReference>
<organism evidence="4 5">
    <name type="scientific">Nocardioides bigeumensis</name>
    <dbReference type="NCBI Taxonomy" id="433657"/>
    <lineage>
        <taxon>Bacteria</taxon>
        <taxon>Bacillati</taxon>
        <taxon>Actinomycetota</taxon>
        <taxon>Actinomycetes</taxon>
        <taxon>Propionibacteriales</taxon>
        <taxon>Nocardioidaceae</taxon>
        <taxon>Nocardioides</taxon>
    </lineage>
</organism>
<dbReference type="Pfam" id="PF18181">
    <property type="entry name" value="SLATT_1"/>
    <property type="match status" value="1"/>
</dbReference>
<name>A0ABN2XIF9_9ACTN</name>
<feature type="transmembrane region" description="Helical" evidence="1">
    <location>
        <begin position="30"/>
        <end position="48"/>
    </location>
</feature>
<proteinExistence type="predicted"/>
<dbReference type="InterPro" id="IPR040884">
    <property type="entry name" value="SLATT_1"/>
</dbReference>
<gene>
    <name evidence="4" type="ORF">GCM10009843_00150</name>
</gene>
<dbReference type="NCBIfam" id="NF033634">
    <property type="entry name" value="SLATT_1"/>
    <property type="match status" value="1"/>
</dbReference>
<dbReference type="NCBIfam" id="NF033610">
    <property type="entry name" value="SLATT_3"/>
    <property type="match status" value="1"/>
</dbReference>
<keyword evidence="5" id="KW-1185">Reference proteome</keyword>
<dbReference type="EMBL" id="BAAAQQ010000001">
    <property type="protein sequence ID" value="GAA2112953.1"/>
    <property type="molecule type" value="Genomic_DNA"/>
</dbReference>
<dbReference type="RefSeq" id="WP_344301435.1">
    <property type="nucleotide sequence ID" value="NZ_BAAAQQ010000001.1"/>
</dbReference>
<sequence length="300" mass="32622">MDLVASAPHYSSVFTMADDASSRGQRRHLWMLRFELSVVILGALLGAIDNRAARLMAACGFVLAIVMRAARTSSNPLADWHQGRAAAESVKTLCWRYATCAMPFGRQLDDAEVDREFVSRLDAIIADLSRVNVTPPSETAEDQITGWMRGSRALPLTERQELYKAARIDDQRAWYALRARTSATNSYRWSIGVLLMECLGAAMAVVSLDPETDFGPFGPGTLLGVVATLIAAATAWTQAKQFGNLAAAYTIAHQELTSIRVLLAQPLGEAEWSEFVDSAEGAISREHTMWRAARTGGGGA</sequence>
<protein>
    <submittedName>
        <fullName evidence="4">DUF4231 domain-containing protein</fullName>
    </submittedName>
</protein>
<reference evidence="4 5" key="1">
    <citation type="journal article" date="2019" name="Int. J. Syst. Evol. Microbiol.">
        <title>The Global Catalogue of Microorganisms (GCM) 10K type strain sequencing project: providing services to taxonomists for standard genome sequencing and annotation.</title>
        <authorList>
            <consortium name="The Broad Institute Genomics Platform"/>
            <consortium name="The Broad Institute Genome Sequencing Center for Infectious Disease"/>
            <person name="Wu L."/>
            <person name="Ma J."/>
        </authorList>
    </citation>
    <scope>NUCLEOTIDE SEQUENCE [LARGE SCALE GENOMIC DNA]</scope>
    <source>
        <strain evidence="4 5">JCM 16021</strain>
    </source>
</reference>
<feature type="transmembrane region" description="Helical" evidence="1">
    <location>
        <begin position="187"/>
        <end position="208"/>
    </location>
</feature>